<dbReference type="OrthoDB" id="10565336at2759"/>
<comment type="caution">
    <text evidence="2">The sequence shown here is derived from an EMBL/GenBank/DDBJ whole genome shotgun (WGS) entry which is preliminary data.</text>
</comment>
<sequence length="377" mass="41914">MSRTIISVFVCVFFVLVTSAQDDGPSNGTSVESVESVKNGSREFCTRKLQMLDAEGSCLLFLAEPAPAGPYHEIMCYKPTEEILRKSFETYAAEQCGLPLKLFVPELAFYPTSKVFHSVAALLNTVIIKSWDPYRMLLEAGTVVPDENLFTYVAELKGSPFEGMVNLKVLDIAFASNARFTRLAGKFFDGLTSLEALHIENLPPGATIARGLFHEQTTHKTLKCFGWLGSTIPCSCDPAEDSGHYLHEWLHHHQHTWSQEGKAKVTYIDNSTSDGAFFLCEVKVQCAMTLHEHDVAKKEHGDNVRRLEIPFHHFNWKNRCARTTPATTTPKSSTRTLRLVPDEEPYAAASRSAATQTVCATMTWILGLLMGVASLLF</sequence>
<keyword evidence="3" id="KW-1185">Reference proteome</keyword>
<reference evidence="3" key="1">
    <citation type="submission" date="2017-01" db="EMBL/GenBank/DDBJ databases">
        <title>Comparative genomics of anhydrobiosis in the tardigrade Hypsibius dujardini.</title>
        <authorList>
            <person name="Yoshida Y."/>
            <person name="Koutsovoulos G."/>
            <person name="Laetsch D."/>
            <person name="Stevens L."/>
            <person name="Kumar S."/>
            <person name="Horikawa D."/>
            <person name="Ishino K."/>
            <person name="Komine S."/>
            <person name="Tomita M."/>
            <person name="Blaxter M."/>
            <person name="Arakawa K."/>
        </authorList>
    </citation>
    <scope>NUCLEOTIDE SEQUENCE [LARGE SCALE GENOMIC DNA]</scope>
    <source>
        <strain evidence="3">Z151</strain>
    </source>
</reference>
<proteinExistence type="predicted"/>
<evidence type="ECO:0000313" key="3">
    <source>
        <dbReference type="Proteomes" id="UP000192578"/>
    </source>
</evidence>
<evidence type="ECO:0008006" key="4">
    <source>
        <dbReference type="Google" id="ProtNLM"/>
    </source>
</evidence>
<gene>
    <name evidence="2" type="ORF">BV898_17639</name>
</gene>
<dbReference type="AlphaFoldDB" id="A0A9X6NIE2"/>
<protein>
    <recommendedName>
        <fullName evidence="4">Ig-like domain-containing protein</fullName>
    </recommendedName>
</protein>
<dbReference type="EMBL" id="MTYJ01000308">
    <property type="protein sequence ID" value="OWA53206.1"/>
    <property type="molecule type" value="Genomic_DNA"/>
</dbReference>
<feature type="signal peptide" evidence="1">
    <location>
        <begin position="1"/>
        <end position="20"/>
    </location>
</feature>
<feature type="chain" id="PRO_5040903974" description="Ig-like domain-containing protein" evidence="1">
    <location>
        <begin position="21"/>
        <end position="377"/>
    </location>
</feature>
<dbReference type="Proteomes" id="UP000192578">
    <property type="component" value="Unassembled WGS sequence"/>
</dbReference>
<organism evidence="2 3">
    <name type="scientific">Hypsibius exemplaris</name>
    <name type="common">Freshwater tardigrade</name>
    <dbReference type="NCBI Taxonomy" id="2072580"/>
    <lineage>
        <taxon>Eukaryota</taxon>
        <taxon>Metazoa</taxon>
        <taxon>Ecdysozoa</taxon>
        <taxon>Tardigrada</taxon>
        <taxon>Eutardigrada</taxon>
        <taxon>Parachela</taxon>
        <taxon>Hypsibioidea</taxon>
        <taxon>Hypsibiidae</taxon>
        <taxon>Hypsibius</taxon>
    </lineage>
</organism>
<name>A0A9X6NIE2_HYPEX</name>
<evidence type="ECO:0000313" key="2">
    <source>
        <dbReference type="EMBL" id="OWA53206.1"/>
    </source>
</evidence>
<accession>A0A9X6NIE2</accession>
<keyword evidence="1" id="KW-0732">Signal</keyword>
<evidence type="ECO:0000256" key="1">
    <source>
        <dbReference type="SAM" id="SignalP"/>
    </source>
</evidence>